<comment type="pathway">
    <text evidence="3">Amino-acid degradation; L-histidine degradation into L-glutamate; N-formimidoyl-L-glutamate from L-histidine: step 3/3.</text>
</comment>
<proteinExistence type="inferred from homology"/>
<dbReference type="AlphaFoldDB" id="A0A6L2Q4Z3"/>
<keyword evidence="10" id="KW-0862">Zinc</keyword>
<evidence type="ECO:0000256" key="7">
    <source>
        <dbReference type="ARBA" id="ARBA00022723"/>
    </source>
</evidence>
<dbReference type="EC" id="3.5.2.7" evidence="5"/>
<evidence type="ECO:0000256" key="10">
    <source>
        <dbReference type="ARBA" id="ARBA00022833"/>
    </source>
</evidence>
<dbReference type="OrthoDB" id="194468at2759"/>
<keyword evidence="7" id="KW-0479">Metal-binding</keyword>
<reference evidence="14" key="1">
    <citation type="submission" date="2020-01" db="EMBL/GenBank/DDBJ databases">
        <title>Draft genome sequence of the Termite Coptotermes fromosanus.</title>
        <authorList>
            <person name="Itakura S."/>
            <person name="Yosikawa Y."/>
            <person name="Umezawa K."/>
        </authorList>
    </citation>
    <scope>NUCLEOTIDE SEQUENCE [LARGE SCALE GENOMIC DNA]</scope>
</reference>
<dbReference type="Proteomes" id="UP000502823">
    <property type="component" value="Unassembled WGS sequence"/>
</dbReference>
<dbReference type="GO" id="GO:0050480">
    <property type="term" value="F:imidazolonepropionase activity"/>
    <property type="evidence" value="ECO:0007669"/>
    <property type="project" value="UniProtKB-EC"/>
</dbReference>
<dbReference type="Gene3D" id="2.30.40.10">
    <property type="entry name" value="Urease, subunit C, domain 1"/>
    <property type="match status" value="1"/>
</dbReference>
<keyword evidence="11" id="KW-0408">Iron</keyword>
<evidence type="ECO:0000256" key="8">
    <source>
        <dbReference type="ARBA" id="ARBA00022801"/>
    </source>
</evidence>
<keyword evidence="8" id="KW-0378">Hydrolase</keyword>
<dbReference type="CDD" id="cd01296">
    <property type="entry name" value="Imidazolone-5PH"/>
    <property type="match status" value="1"/>
</dbReference>
<dbReference type="InterPro" id="IPR005920">
    <property type="entry name" value="HutI"/>
</dbReference>
<comment type="cofactor">
    <cofactor evidence="2">
        <name>Fe(3+)</name>
        <dbReference type="ChEBI" id="CHEBI:29034"/>
    </cofactor>
</comment>
<dbReference type="InterPro" id="IPR011059">
    <property type="entry name" value="Metal-dep_hydrolase_composite"/>
</dbReference>
<comment type="caution">
    <text evidence="13">The sequence shown here is derived from an EMBL/GenBank/DDBJ whole genome shotgun (WGS) entry which is preliminary data.</text>
</comment>
<dbReference type="InterPro" id="IPR006680">
    <property type="entry name" value="Amidohydro-rel"/>
</dbReference>
<dbReference type="SUPFAM" id="SSF51338">
    <property type="entry name" value="Composite domain of metallo-dependent hydrolases"/>
    <property type="match status" value="2"/>
</dbReference>
<feature type="domain" description="Amidohydrolase-related" evidence="12">
    <location>
        <begin position="79"/>
        <end position="423"/>
    </location>
</feature>
<dbReference type="GO" id="GO:0046872">
    <property type="term" value="F:metal ion binding"/>
    <property type="evidence" value="ECO:0007669"/>
    <property type="project" value="UniProtKB-KW"/>
</dbReference>
<dbReference type="NCBIfam" id="TIGR01224">
    <property type="entry name" value="hutI"/>
    <property type="match status" value="1"/>
</dbReference>
<dbReference type="FunFam" id="3.20.20.140:FF:000007">
    <property type="entry name" value="Imidazolonepropionase"/>
    <property type="match status" value="1"/>
</dbReference>
<accession>A0A6L2Q4Z3</accession>
<evidence type="ECO:0000313" key="14">
    <source>
        <dbReference type="Proteomes" id="UP000502823"/>
    </source>
</evidence>
<evidence type="ECO:0000256" key="3">
    <source>
        <dbReference type="ARBA" id="ARBA00004758"/>
    </source>
</evidence>
<dbReference type="InParanoid" id="A0A6L2Q4Z3"/>
<evidence type="ECO:0000256" key="4">
    <source>
        <dbReference type="ARBA" id="ARBA00008002"/>
    </source>
</evidence>
<evidence type="ECO:0000313" key="13">
    <source>
        <dbReference type="EMBL" id="GFG38592.1"/>
    </source>
</evidence>
<dbReference type="PANTHER" id="PTHR42752:SF1">
    <property type="entry name" value="IMIDAZOLONEPROPIONASE-RELATED"/>
    <property type="match status" value="1"/>
</dbReference>
<dbReference type="GO" id="GO:0005737">
    <property type="term" value="C:cytoplasm"/>
    <property type="evidence" value="ECO:0007669"/>
    <property type="project" value="InterPro"/>
</dbReference>
<evidence type="ECO:0000256" key="6">
    <source>
        <dbReference type="ARBA" id="ARBA00013406"/>
    </source>
</evidence>
<organism evidence="13 14">
    <name type="scientific">Coptotermes formosanus</name>
    <name type="common">Formosan subterranean termite</name>
    <dbReference type="NCBI Taxonomy" id="36987"/>
    <lineage>
        <taxon>Eukaryota</taxon>
        <taxon>Metazoa</taxon>
        <taxon>Ecdysozoa</taxon>
        <taxon>Arthropoda</taxon>
        <taxon>Hexapoda</taxon>
        <taxon>Insecta</taxon>
        <taxon>Pterygota</taxon>
        <taxon>Neoptera</taxon>
        <taxon>Polyneoptera</taxon>
        <taxon>Dictyoptera</taxon>
        <taxon>Blattodea</taxon>
        <taxon>Blattoidea</taxon>
        <taxon>Termitoidae</taxon>
        <taxon>Rhinotermitidae</taxon>
        <taxon>Coptotermes</taxon>
    </lineage>
</organism>
<dbReference type="PANTHER" id="PTHR42752">
    <property type="entry name" value="IMIDAZOLONEPROPIONASE"/>
    <property type="match status" value="1"/>
</dbReference>
<gene>
    <name evidence="13" type="ORF">Cfor_01639</name>
</gene>
<sequence length="428" mass="46504">MKLLIHSAKQVVTVSNKDVTFLSGQSMKSVDVLENNNGGVAVAVDSDGKIAAVGNTEYIRELWKDSDFEAVIDATGKCVLPGFVDAHTHPVWAGDRVHEFAMKLAGASYLEIHNSGGGIYFTVDSTVRCSAEGLYKTLKDRLMKMLEAGTTTVECKTGYGLETEAELLLLKVLQRAKEELPIEMSITYCGAHAVPRGRTPQEATEIIIRDQIPRIKTMMKQKVLCVENIDVFCENSVFDTEQSRRILQAGKEIGLRINFHGDELTAMKSAEMGAQLEATAISHLEEVSKKGIEAMAMSGTVAVLLPTTAYIMHLRPPPARQLIEAAVPVALGSDFNPNAHCLAMPTVMNLACVMLSMSMPEALIAATLNAAASLGRGSTHGAIQKGRVGDLIIINADKWEHIIYQLGSHNHLIDFVVKNGKIVHRSIN</sequence>
<evidence type="ECO:0000256" key="5">
    <source>
        <dbReference type="ARBA" id="ARBA00012864"/>
    </source>
</evidence>
<comment type="similarity">
    <text evidence="4">Belongs to the metallo-dependent hydrolases superfamily. HutI family.</text>
</comment>
<dbReference type="Gene3D" id="3.20.20.140">
    <property type="entry name" value="Metal-dependent hydrolases"/>
    <property type="match status" value="1"/>
</dbReference>
<name>A0A6L2Q4Z3_COPFO</name>
<protein>
    <recommendedName>
        <fullName evidence="6">Probable imidazolonepropionase</fullName>
        <ecNumber evidence="5">3.5.2.7</ecNumber>
    </recommendedName>
</protein>
<dbReference type="UniPathway" id="UPA00379">
    <property type="reaction ID" value="UER00551"/>
</dbReference>
<dbReference type="Pfam" id="PF01979">
    <property type="entry name" value="Amidohydro_1"/>
    <property type="match status" value="1"/>
</dbReference>
<evidence type="ECO:0000256" key="9">
    <source>
        <dbReference type="ARBA" id="ARBA00022808"/>
    </source>
</evidence>
<keyword evidence="9" id="KW-0369">Histidine metabolism</keyword>
<dbReference type="EMBL" id="BLKM01012994">
    <property type="protein sequence ID" value="GFG38592.1"/>
    <property type="molecule type" value="Genomic_DNA"/>
</dbReference>
<evidence type="ECO:0000256" key="1">
    <source>
        <dbReference type="ARBA" id="ARBA00000853"/>
    </source>
</evidence>
<dbReference type="GO" id="GO:0019557">
    <property type="term" value="P:L-histidine catabolic process to glutamate and formate"/>
    <property type="evidence" value="ECO:0007669"/>
    <property type="project" value="UniProtKB-UniPathway"/>
</dbReference>
<evidence type="ECO:0000259" key="12">
    <source>
        <dbReference type="Pfam" id="PF01979"/>
    </source>
</evidence>
<comment type="catalytic activity">
    <reaction evidence="1">
        <text>4-imidazolone-5-propanoate + H2O = N-formimidoyl-L-glutamate</text>
        <dbReference type="Rhea" id="RHEA:23660"/>
        <dbReference type="ChEBI" id="CHEBI:15377"/>
        <dbReference type="ChEBI" id="CHEBI:58928"/>
        <dbReference type="ChEBI" id="CHEBI:77893"/>
        <dbReference type="EC" id="3.5.2.7"/>
    </reaction>
</comment>
<dbReference type="InterPro" id="IPR032466">
    <property type="entry name" value="Metal_Hydrolase"/>
</dbReference>
<dbReference type="SUPFAM" id="SSF51556">
    <property type="entry name" value="Metallo-dependent hydrolases"/>
    <property type="match status" value="1"/>
</dbReference>
<dbReference type="GO" id="GO:0019556">
    <property type="term" value="P:L-histidine catabolic process to glutamate and formamide"/>
    <property type="evidence" value="ECO:0007669"/>
    <property type="project" value="UniProtKB-UniPathway"/>
</dbReference>
<evidence type="ECO:0000256" key="2">
    <source>
        <dbReference type="ARBA" id="ARBA00001965"/>
    </source>
</evidence>
<evidence type="ECO:0000256" key="11">
    <source>
        <dbReference type="ARBA" id="ARBA00023004"/>
    </source>
</evidence>
<keyword evidence="14" id="KW-1185">Reference proteome</keyword>